<dbReference type="SUPFAM" id="SSF56281">
    <property type="entry name" value="Metallo-hydrolase/oxidoreductase"/>
    <property type="match status" value="1"/>
</dbReference>
<dbReference type="GO" id="GO:0006397">
    <property type="term" value="P:mRNA processing"/>
    <property type="evidence" value="ECO:0007669"/>
    <property type="project" value="UniProtKB-KW"/>
</dbReference>
<evidence type="ECO:0000259" key="6">
    <source>
        <dbReference type="SMART" id="SM01027"/>
    </source>
</evidence>
<dbReference type="InterPro" id="IPR011108">
    <property type="entry name" value="RMMBL"/>
</dbReference>
<evidence type="ECO:0000256" key="3">
    <source>
        <dbReference type="ARBA" id="ARBA00023242"/>
    </source>
</evidence>
<keyword evidence="4" id="KW-0694">RNA-binding</keyword>
<feature type="compositionally biased region" description="Polar residues" evidence="5">
    <location>
        <begin position="369"/>
        <end position="379"/>
    </location>
</feature>
<dbReference type="InterPro" id="IPR027075">
    <property type="entry name" value="CPSF2"/>
</dbReference>
<evidence type="ECO:0000313" key="7">
    <source>
        <dbReference type="EMBL" id="RAL10877.1"/>
    </source>
</evidence>
<feature type="compositionally biased region" description="Pro residues" evidence="5">
    <location>
        <begin position="908"/>
        <end position="921"/>
    </location>
</feature>
<keyword evidence="3 4" id="KW-0539">Nucleus</keyword>
<dbReference type="Pfam" id="PF07521">
    <property type="entry name" value="RMMBL"/>
    <property type="match status" value="1"/>
</dbReference>
<evidence type="ECO:0000313" key="8">
    <source>
        <dbReference type="Proteomes" id="UP000248961"/>
    </source>
</evidence>
<dbReference type="Gene3D" id="3.60.15.10">
    <property type="entry name" value="Ribonuclease Z/Hydroxyacylglutathione hydrolase-like"/>
    <property type="match status" value="1"/>
</dbReference>
<dbReference type="Proteomes" id="UP000248961">
    <property type="component" value="Unassembled WGS sequence"/>
</dbReference>
<dbReference type="RefSeq" id="XP_025550031.1">
    <property type="nucleotide sequence ID" value="XM_025692838.1"/>
</dbReference>
<comment type="subcellular location">
    <subcellularLocation>
        <location evidence="1 4">Nucleus</location>
    </subcellularLocation>
</comment>
<accession>A0A395HSS0</accession>
<feature type="region of interest" description="Disordered" evidence="5">
    <location>
        <begin position="553"/>
        <end position="574"/>
    </location>
</feature>
<dbReference type="Pfam" id="PF16661">
    <property type="entry name" value="Lactamase_B_6"/>
    <property type="match status" value="1"/>
</dbReference>
<dbReference type="SMART" id="SM01027">
    <property type="entry name" value="Beta-Casp"/>
    <property type="match status" value="1"/>
</dbReference>
<organism evidence="7 8">
    <name type="scientific">Aspergillus homomorphus (strain CBS 101889)</name>
    <dbReference type="NCBI Taxonomy" id="1450537"/>
    <lineage>
        <taxon>Eukaryota</taxon>
        <taxon>Fungi</taxon>
        <taxon>Dikarya</taxon>
        <taxon>Ascomycota</taxon>
        <taxon>Pezizomycotina</taxon>
        <taxon>Eurotiomycetes</taxon>
        <taxon>Eurotiomycetidae</taxon>
        <taxon>Eurotiales</taxon>
        <taxon>Aspergillaceae</taxon>
        <taxon>Aspergillus</taxon>
        <taxon>Aspergillus subgen. Circumdati</taxon>
    </lineage>
</organism>
<gene>
    <name evidence="7" type="ORF">BO97DRAFT_371813</name>
</gene>
<dbReference type="Pfam" id="PF13299">
    <property type="entry name" value="CPSF100_C"/>
    <property type="match status" value="1"/>
</dbReference>
<evidence type="ECO:0000256" key="5">
    <source>
        <dbReference type="SAM" id="MobiDB-lite"/>
    </source>
</evidence>
<feature type="region of interest" description="Disordered" evidence="5">
    <location>
        <begin position="365"/>
        <end position="394"/>
    </location>
</feature>
<dbReference type="InterPro" id="IPR022712">
    <property type="entry name" value="Beta_Casp"/>
</dbReference>
<protein>
    <recommendedName>
        <fullName evidence="4">Cleavage and polyadenylation specificity factor subunit 2</fullName>
    </recommendedName>
    <alternativeName>
        <fullName evidence="4">Cleavage and polyadenylation specificity factor 100 kDa subunit</fullName>
    </alternativeName>
</protein>
<dbReference type="InterPro" id="IPR001279">
    <property type="entry name" value="Metallo-B-lactamas"/>
</dbReference>
<dbReference type="InterPro" id="IPR035639">
    <property type="entry name" value="CPSF2_MBL"/>
</dbReference>
<sequence>MFTFTPLLGAQSSASKASQSILELEGGIKILVDVGWDDTFDPLDLQELEKHVPTLSLILLTHATPAHIGAFAHCCKTFPLFTQIPVYATSPVIALGRTLLQDLYASSPLAATFLPKASISEPGASTSAASAAASVAQGDESPEATHAGRILLQPPTNEEIARYFSLIHPLKYSQPHQPLCSPFSPPLDGLTLTAYNAGHTVGGTIWHIQHGMESIVYAVDWNQARESVVAGAAWFGGSGASGTEVIEQLRKPTALVCSTRGGEKFALPGGRKKRDDLLLDMIRSTVAKGGTVLIPTDTSARVLELAYALEHAWRDAAQNGQGDDVLKTAGLYMAGRKANTTMRLARSMLEWMDENIVREFEAAEGADATTGQAQSNNDGPRSGGQGKTEGKGVGPFTFKHLKLVEKRKSLERILADQKPKVILASDASLDWGFAKESLRLVAEGANNLLLLTEPLHKENVSDGHRESRYRKTLGGMIWEWYEERKDGVALEKSSDGEMLEQVHSGGRELSWSEVRRAPLDAGEQLLYQQYLATKRQLQDTSQTRGQENLDTAADALDDRSSSTSEDSETEQQGRVLNFSTSLAHANRNKLGLSDEDLGVNILLRRKNVYDWDVRGKKGRERMFPYVAPRKRGDEYGEFIRPEEYLRAEEREEADMQQRRTDSQMRLGQKRRWDESGPNGRRLSGSGGKRHQGPGGAAKKDLSTADELSVMEDGEGADAAASSDDEQESQAFEGPAKAVYEKASLTINARLAFVDFTGLHDKRSLEMLIPLIQPRKLILIGGMKQETTALADECQKLLAAKVGVDVPASADSAVIFTPANGEMVDASVDTNAWMVKLSNNLVRRLKWQHVRSLGVVTLTGQLRGPEPSPQAEQDPEGPHKKQKVLLQDEATPATDSEAESTKQQQQQQPQPPPPPSPEPAPPTDKTDVYPLLDVLPANMAAGTRSMTRPLHVGDLRLADLRKLMQGAGHTAEFRGEGTLLIDGMVAVRKSATGRIEIEASAQSAAMVPGRKGAGSFLAVKQKIYEGLAVVSGS</sequence>
<dbReference type="CDD" id="cd16293">
    <property type="entry name" value="CPSF2-like_MBL-fold"/>
    <property type="match status" value="1"/>
</dbReference>
<dbReference type="OrthoDB" id="64353at2759"/>
<dbReference type="Pfam" id="PF10996">
    <property type="entry name" value="Beta-Casp"/>
    <property type="match status" value="1"/>
</dbReference>
<dbReference type="GO" id="GO:0005847">
    <property type="term" value="C:mRNA cleavage and polyadenylation specificity factor complex"/>
    <property type="evidence" value="ECO:0007669"/>
    <property type="project" value="InterPro"/>
</dbReference>
<proteinExistence type="inferred from homology"/>
<evidence type="ECO:0000256" key="4">
    <source>
        <dbReference type="RuleBase" id="RU365006"/>
    </source>
</evidence>
<comment type="similarity">
    <text evidence="4">Belongs to the metallo-beta-lactamase superfamily. RNA-metabolizing metallo-beta-lactamase-like family. CPSF2/YSH1 subfamily.</text>
</comment>
<dbReference type="GeneID" id="37197127"/>
<dbReference type="PANTHER" id="PTHR45922">
    <property type="entry name" value="CLEAVAGE AND POLYADENYLATION SPECIFICITY FACTOR SUBUNIT 2"/>
    <property type="match status" value="1"/>
</dbReference>
<reference evidence="7 8" key="1">
    <citation type="submission" date="2018-02" db="EMBL/GenBank/DDBJ databases">
        <title>The genomes of Aspergillus section Nigri reveals drivers in fungal speciation.</title>
        <authorList>
            <consortium name="DOE Joint Genome Institute"/>
            <person name="Vesth T.C."/>
            <person name="Nybo J."/>
            <person name="Theobald S."/>
            <person name="Brandl J."/>
            <person name="Frisvad J.C."/>
            <person name="Nielsen K.F."/>
            <person name="Lyhne E.K."/>
            <person name="Kogle M.E."/>
            <person name="Kuo A."/>
            <person name="Riley R."/>
            <person name="Clum A."/>
            <person name="Nolan M."/>
            <person name="Lipzen A."/>
            <person name="Salamov A."/>
            <person name="Henrissat B."/>
            <person name="Wiebenga A."/>
            <person name="De vries R.P."/>
            <person name="Grigoriev I.V."/>
            <person name="Mortensen U.H."/>
            <person name="Andersen M.R."/>
            <person name="Baker S.E."/>
        </authorList>
    </citation>
    <scope>NUCLEOTIDE SEQUENCE [LARGE SCALE GENOMIC DNA]</scope>
    <source>
        <strain evidence="7 8">CBS 101889</strain>
    </source>
</reference>
<dbReference type="PANTHER" id="PTHR45922:SF1">
    <property type="entry name" value="CLEAVAGE AND POLYADENYLATION SPECIFICITY FACTOR SUBUNIT 2"/>
    <property type="match status" value="1"/>
</dbReference>
<keyword evidence="8" id="KW-1185">Reference proteome</keyword>
<evidence type="ECO:0000256" key="1">
    <source>
        <dbReference type="ARBA" id="ARBA00004123"/>
    </source>
</evidence>
<evidence type="ECO:0000256" key="2">
    <source>
        <dbReference type="ARBA" id="ARBA00022664"/>
    </source>
</evidence>
<dbReference type="STRING" id="1450537.A0A395HSS0"/>
<feature type="compositionally biased region" description="Basic and acidic residues" evidence="5">
    <location>
        <begin position="648"/>
        <end position="662"/>
    </location>
</feature>
<dbReference type="VEuPathDB" id="FungiDB:BO97DRAFT_371813"/>
<dbReference type="EMBL" id="KZ824292">
    <property type="protein sequence ID" value="RAL10877.1"/>
    <property type="molecule type" value="Genomic_DNA"/>
</dbReference>
<dbReference type="InterPro" id="IPR036866">
    <property type="entry name" value="RibonucZ/Hydroxyglut_hydro"/>
</dbReference>
<keyword evidence="2 4" id="KW-0507">mRNA processing</keyword>
<feature type="region of interest" description="Disordered" evidence="5">
    <location>
        <begin position="713"/>
        <end position="732"/>
    </location>
</feature>
<feature type="domain" description="Beta-Casp" evidence="6">
    <location>
        <begin position="302"/>
        <end position="458"/>
    </location>
</feature>
<dbReference type="GO" id="GO:0003723">
    <property type="term" value="F:RNA binding"/>
    <property type="evidence" value="ECO:0007669"/>
    <property type="project" value="UniProtKB-KW"/>
</dbReference>
<feature type="region of interest" description="Disordered" evidence="5">
    <location>
        <begin position="648"/>
        <end position="704"/>
    </location>
</feature>
<feature type="region of interest" description="Disordered" evidence="5">
    <location>
        <begin position="857"/>
        <end position="927"/>
    </location>
</feature>
<feature type="compositionally biased region" description="Gly residues" evidence="5">
    <location>
        <begin position="381"/>
        <end position="393"/>
    </location>
</feature>
<name>A0A395HSS0_ASPHC</name>
<dbReference type="InterPro" id="IPR025069">
    <property type="entry name" value="Cpsf2_C"/>
</dbReference>
<dbReference type="AlphaFoldDB" id="A0A395HSS0"/>